<evidence type="ECO:0000313" key="2">
    <source>
        <dbReference type="Proteomes" id="UP000011731"/>
    </source>
</evidence>
<comment type="caution">
    <text evidence="1">The sequence shown here is derived from an EMBL/GenBank/DDBJ whole genome shotgun (WGS) entry which is preliminary data.</text>
</comment>
<evidence type="ECO:0000313" key="1">
    <source>
        <dbReference type="EMBL" id="EME67224.1"/>
    </source>
</evidence>
<reference evidence="1 2" key="1">
    <citation type="journal article" date="2013" name="Genome Announc.">
        <title>Draft Genome Sequence of Rhodococcus ruber Strain BKS 20-38.</title>
        <authorList>
            <person name="Bala M."/>
            <person name="Kumar S."/>
            <person name="Raghava G.P."/>
            <person name="Mayilraj S."/>
        </authorList>
    </citation>
    <scope>NUCLEOTIDE SEQUENCE [LARGE SCALE GENOMIC DNA]</scope>
    <source>
        <strain evidence="1 2">BKS 20-38</strain>
    </source>
</reference>
<name>M3A418_9NOCA</name>
<dbReference type="Proteomes" id="UP000011731">
    <property type="component" value="Unassembled WGS sequence"/>
</dbReference>
<sequence>MKKLFTELGVVPIGNRTHVCHRFTVVGPGTSFGRRAAMAVQDIRHADCAVLEGSNFADRHPSGSYGLNAEAYGAPIHHPWPGTNTSTSSW</sequence>
<dbReference type="AlphaFoldDB" id="M3A418"/>
<dbReference type="RefSeq" id="WP_003934328.1">
    <property type="nucleotide sequence ID" value="NZ_AOEX01000013.1"/>
</dbReference>
<keyword evidence="2" id="KW-1185">Reference proteome</keyword>
<dbReference type="EMBL" id="AOEX01000013">
    <property type="protein sequence ID" value="EME67224.1"/>
    <property type="molecule type" value="Genomic_DNA"/>
</dbReference>
<proteinExistence type="predicted"/>
<dbReference type="Gene3D" id="3.40.50.740">
    <property type="match status" value="1"/>
</dbReference>
<dbReference type="Gene3D" id="3.40.228.10">
    <property type="entry name" value="Dimethylsulfoxide Reductase, domain 2"/>
    <property type="match status" value="1"/>
</dbReference>
<organism evidence="1 2">
    <name type="scientific">Rhodococcus ruber BKS 20-38</name>
    <dbReference type="NCBI Taxonomy" id="1278076"/>
    <lineage>
        <taxon>Bacteria</taxon>
        <taxon>Bacillati</taxon>
        <taxon>Actinomycetota</taxon>
        <taxon>Actinomycetes</taxon>
        <taxon>Mycobacteriales</taxon>
        <taxon>Nocardiaceae</taxon>
        <taxon>Rhodococcus</taxon>
    </lineage>
</organism>
<dbReference type="SUPFAM" id="SSF53706">
    <property type="entry name" value="Formate dehydrogenase/DMSO reductase, domains 1-3"/>
    <property type="match status" value="1"/>
</dbReference>
<accession>M3A418</accession>
<protein>
    <submittedName>
        <fullName evidence="1">Formate dehydrogenase subunit alpha</fullName>
    </submittedName>
</protein>
<gene>
    <name evidence="1" type="ORF">G352_01257</name>
</gene>
<dbReference type="PATRIC" id="fig|1278076.4.peg.259"/>